<comment type="catalytic activity">
    <reaction evidence="2">
        <text>2 GTP = 3',3'-c-di-GMP + 2 diphosphate</text>
        <dbReference type="Rhea" id="RHEA:24898"/>
        <dbReference type="ChEBI" id="CHEBI:33019"/>
        <dbReference type="ChEBI" id="CHEBI:37565"/>
        <dbReference type="ChEBI" id="CHEBI:58805"/>
        <dbReference type="EC" id="2.7.7.65"/>
    </reaction>
</comment>
<dbReference type="InterPro" id="IPR029787">
    <property type="entry name" value="Nucleotide_cyclase"/>
</dbReference>
<dbReference type="NCBIfam" id="TIGR00254">
    <property type="entry name" value="GGDEF"/>
    <property type="match status" value="1"/>
</dbReference>
<evidence type="ECO:0000256" key="1">
    <source>
        <dbReference type="ARBA" id="ARBA00012528"/>
    </source>
</evidence>
<feature type="domain" description="GGDEF" evidence="3">
    <location>
        <begin position="77"/>
        <end position="210"/>
    </location>
</feature>
<dbReference type="AlphaFoldDB" id="A0A2W5FT94"/>
<dbReference type="GO" id="GO:0005886">
    <property type="term" value="C:plasma membrane"/>
    <property type="evidence" value="ECO:0007669"/>
    <property type="project" value="TreeGrafter"/>
</dbReference>
<gene>
    <name evidence="4" type="ORF">DI586_01730</name>
</gene>
<protein>
    <recommendedName>
        <fullName evidence="1">diguanylate cyclase</fullName>
        <ecNumber evidence="1">2.7.7.65</ecNumber>
    </recommendedName>
</protein>
<accession>A0A2W5FT94</accession>
<dbReference type="SUPFAM" id="SSF55073">
    <property type="entry name" value="Nucleotide cyclase"/>
    <property type="match status" value="1"/>
</dbReference>
<comment type="caution">
    <text evidence="4">The sequence shown here is derived from an EMBL/GenBank/DDBJ whole genome shotgun (WGS) entry which is preliminary data.</text>
</comment>
<evidence type="ECO:0000313" key="5">
    <source>
        <dbReference type="Proteomes" id="UP000249739"/>
    </source>
</evidence>
<dbReference type="CDD" id="cd01949">
    <property type="entry name" value="GGDEF"/>
    <property type="match status" value="1"/>
</dbReference>
<proteinExistence type="predicted"/>
<reference evidence="4 5" key="1">
    <citation type="submission" date="2017-08" db="EMBL/GenBank/DDBJ databases">
        <title>Infants hospitalized years apart are colonized by the same room-sourced microbial strains.</title>
        <authorList>
            <person name="Brooks B."/>
            <person name="Olm M.R."/>
            <person name="Firek B.A."/>
            <person name="Baker R."/>
            <person name="Thomas B.C."/>
            <person name="Morowitz M.J."/>
            <person name="Banfield J.F."/>
        </authorList>
    </citation>
    <scope>NUCLEOTIDE SEQUENCE [LARGE SCALE GENOMIC DNA]</scope>
    <source>
        <strain evidence="4">S2_006_000_R2_64</strain>
    </source>
</reference>
<dbReference type="GO" id="GO:0052621">
    <property type="term" value="F:diguanylate cyclase activity"/>
    <property type="evidence" value="ECO:0007669"/>
    <property type="project" value="UniProtKB-EC"/>
</dbReference>
<dbReference type="Proteomes" id="UP000249739">
    <property type="component" value="Unassembled WGS sequence"/>
</dbReference>
<dbReference type="SMART" id="SM00267">
    <property type="entry name" value="GGDEF"/>
    <property type="match status" value="1"/>
</dbReference>
<name>A0A2W5FT94_9BACT</name>
<evidence type="ECO:0000259" key="3">
    <source>
        <dbReference type="PROSITE" id="PS50887"/>
    </source>
</evidence>
<dbReference type="Gene3D" id="3.30.70.270">
    <property type="match status" value="1"/>
</dbReference>
<dbReference type="EC" id="2.7.7.65" evidence="1"/>
<evidence type="ECO:0000313" key="4">
    <source>
        <dbReference type="EMBL" id="PZP57037.1"/>
    </source>
</evidence>
<dbReference type="PANTHER" id="PTHR45138">
    <property type="entry name" value="REGULATORY COMPONENTS OF SENSORY TRANSDUCTION SYSTEM"/>
    <property type="match status" value="1"/>
</dbReference>
<dbReference type="PROSITE" id="PS50887">
    <property type="entry name" value="GGDEF"/>
    <property type="match status" value="1"/>
</dbReference>
<dbReference type="PANTHER" id="PTHR45138:SF9">
    <property type="entry name" value="DIGUANYLATE CYCLASE DGCM-RELATED"/>
    <property type="match status" value="1"/>
</dbReference>
<evidence type="ECO:0000256" key="2">
    <source>
        <dbReference type="ARBA" id="ARBA00034247"/>
    </source>
</evidence>
<dbReference type="InterPro" id="IPR043128">
    <property type="entry name" value="Rev_trsase/Diguanyl_cyclase"/>
</dbReference>
<dbReference type="Pfam" id="PF00990">
    <property type="entry name" value="GGDEF"/>
    <property type="match status" value="1"/>
</dbReference>
<dbReference type="InterPro" id="IPR000160">
    <property type="entry name" value="GGDEF_dom"/>
</dbReference>
<dbReference type="GO" id="GO:0043709">
    <property type="term" value="P:cell adhesion involved in single-species biofilm formation"/>
    <property type="evidence" value="ECO:0007669"/>
    <property type="project" value="TreeGrafter"/>
</dbReference>
<dbReference type="EMBL" id="QFOT01000009">
    <property type="protein sequence ID" value="PZP57037.1"/>
    <property type="molecule type" value="Genomic_DNA"/>
</dbReference>
<dbReference type="GO" id="GO:1902201">
    <property type="term" value="P:negative regulation of bacterial-type flagellum-dependent cell motility"/>
    <property type="evidence" value="ECO:0007669"/>
    <property type="project" value="TreeGrafter"/>
</dbReference>
<sequence length="223" mass="24672">MTKTHSQFKKAAENIETEILASLSPDLQEKFLALMAAKNQEIEEKDQEILHDDYGFLNRKGFVLLASTALKAADPDRIIGVTLVDVTKFKQINDELGHKTGDSAIAKTGAKLADTFSEPHIVGHIGGDEFAIMTFGLSQNDIDLRFEFLSGDIIVENQQKAKKVSIELSHGTAFYKSKDSVSNLLELADDHMYIHKNSQAKPSAIHHIDARIIKAIHIVHNLG</sequence>
<dbReference type="InterPro" id="IPR050469">
    <property type="entry name" value="Diguanylate_Cyclase"/>
</dbReference>
<organism evidence="4 5">
    <name type="scientific">Micavibrio aeruginosavorus</name>
    <dbReference type="NCBI Taxonomy" id="349221"/>
    <lineage>
        <taxon>Bacteria</taxon>
        <taxon>Pseudomonadati</taxon>
        <taxon>Bdellovibrionota</taxon>
        <taxon>Bdellovibrionia</taxon>
        <taxon>Bdellovibrionales</taxon>
        <taxon>Pseudobdellovibrionaceae</taxon>
        <taxon>Micavibrio</taxon>
    </lineage>
</organism>